<feature type="compositionally biased region" description="Polar residues" evidence="1">
    <location>
        <begin position="573"/>
        <end position="587"/>
    </location>
</feature>
<feature type="compositionally biased region" description="Polar residues" evidence="1">
    <location>
        <begin position="530"/>
        <end position="539"/>
    </location>
</feature>
<dbReference type="AlphaFoldDB" id="D4B117"/>
<feature type="transmembrane region" description="Helical" evidence="2">
    <location>
        <begin position="241"/>
        <end position="264"/>
    </location>
</feature>
<feature type="compositionally biased region" description="Polar residues" evidence="1">
    <location>
        <begin position="594"/>
        <end position="624"/>
    </location>
</feature>
<sequence>MRQSTCMKTNRLLPCSERQKGPRGVPDIQSSRGRHQRLLVRRRAERKTNEGVKNCCPAPVSTIAHLLADPDPQAIIIVSGYLAKSRTASPVEILVFSPMAGRLSKPSCVLLLGQKKLRSDSQRISTANFAADRLGIPMKLAQWLGLSLILARGFSWQAVPRPKIRKAEPAPVPESPDSVRKSRHLPELLLLLVHLETRVLPKGTGFRSFESSEALLSKLLCFSLLPSVHSLHLYLPGWFQFIHFFLFLLFFSYLHFFIYVLLVVNRIKMATSATTTLMTFLVRTPPSARSVRLFGSWDNFAKGYPMEKDSRTGRGHWRGCHTFTNIICDGHGNPIYPGRDGGLKMGGTYWYYYVLDGDLDFYNESEAWTTSCPLLPGQPLNVLNVPIYLPPSVISHGRNGSASSQLSVPQTMNPDDKYVNPRPPPRPQLPRLVTSPAALAPQEARGSLASPGPQTHGRSFSQPRAASRKFKVGGKLSLDLKLPMSSLAPKSSGLRTAFFNRVSPRSATYETSEKNTKVPEISLTRDTPVLEQSHQTPTKNYHLRPEYPGTSSSLASPCGSPADLVIDDRFPEQENTNYHPNIKTNCHTLDPLYQTGQPQARSRSRSPAQTPLRNSVNYDSSPSQNTTAANTATTYPSTVEVPCKLDAHEPLSPIDLYTKRLPTLPNSPSSVLDETFNSTWTSTPSYQPLDLNHLQSHFSKSTVDSSSPSLTPSPHESPLLPCGSRFSDCSTDTEIISPCSMTSSSTLNNDGNSPANYSFSASTSLESNLSDICQDSTHNNYLDAFGLSNLHIGQDETKDAEPAFSWMTSDPFSDEKISLCGKTDASSATITAKTHGYSSNSDQAEATINSMMQELIEDMGYLGDMIDAYPEQI</sequence>
<dbReference type="eggNOG" id="ENOG502SGBF">
    <property type="taxonomic scope" value="Eukaryota"/>
</dbReference>
<feature type="compositionally biased region" description="Polar residues" evidence="1">
    <location>
        <begin position="452"/>
        <end position="464"/>
    </location>
</feature>
<keyword evidence="2" id="KW-1133">Transmembrane helix</keyword>
<feature type="region of interest" description="Disordered" evidence="1">
    <location>
        <begin position="698"/>
        <end position="719"/>
    </location>
</feature>
<dbReference type="PANTHER" id="PTHR40625:SF1">
    <property type="entry name" value="AMP-ACTIVATED PROTEIN KINASE GLYCOGEN-BINDING DOMAIN-CONTAINING PROTEIN"/>
    <property type="match status" value="1"/>
</dbReference>
<keyword evidence="4" id="KW-1185">Reference proteome</keyword>
<evidence type="ECO:0000313" key="3">
    <source>
        <dbReference type="EMBL" id="EFE30952.1"/>
    </source>
</evidence>
<dbReference type="EMBL" id="ABSU01000025">
    <property type="protein sequence ID" value="EFE30952.1"/>
    <property type="molecule type" value="Genomic_DNA"/>
</dbReference>
<feature type="region of interest" description="Disordered" evidence="1">
    <location>
        <begin position="15"/>
        <end position="34"/>
    </location>
</feature>
<protein>
    <submittedName>
        <fullName evidence="3">Uncharacterized protein</fullName>
    </submittedName>
</protein>
<evidence type="ECO:0000313" key="4">
    <source>
        <dbReference type="Proteomes" id="UP000008866"/>
    </source>
</evidence>
<evidence type="ECO:0000256" key="1">
    <source>
        <dbReference type="SAM" id="MobiDB-lite"/>
    </source>
</evidence>
<keyword evidence="2" id="KW-0472">Membrane</keyword>
<feature type="region of interest" description="Disordered" evidence="1">
    <location>
        <begin position="399"/>
        <end position="468"/>
    </location>
</feature>
<comment type="caution">
    <text evidence="3">The sequence shown here is derived from an EMBL/GenBank/DDBJ whole genome shotgun (WGS) entry which is preliminary data.</text>
</comment>
<organism evidence="3 4">
    <name type="scientific">Arthroderma benhamiae (strain ATCC MYA-4681 / CBS 112371)</name>
    <name type="common">Trichophyton mentagrophytes</name>
    <dbReference type="NCBI Taxonomy" id="663331"/>
    <lineage>
        <taxon>Eukaryota</taxon>
        <taxon>Fungi</taxon>
        <taxon>Dikarya</taxon>
        <taxon>Ascomycota</taxon>
        <taxon>Pezizomycotina</taxon>
        <taxon>Eurotiomycetes</taxon>
        <taxon>Eurotiomycetidae</taxon>
        <taxon>Onygenales</taxon>
        <taxon>Arthrodermataceae</taxon>
        <taxon>Trichophyton</taxon>
    </lineage>
</organism>
<dbReference type="HOGENOM" id="CLU_016094_0_0_1"/>
<name>D4B117_ARTBC</name>
<feature type="compositionally biased region" description="Low complexity" evidence="1">
    <location>
        <begin position="625"/>
        <end position="634"/>
    </location>
</feature>
<keyword evidence="2" id="KW-0812">Transmembrane</keyword>
<feature type="region of interest" description="Disordered" evidence="1">
    <location>
        <begin position="529"/>
        <end position="634"/>
    </location>
</feature>
<proteinExistence type="predicted"/>
<feature type="compositionally biased region" description="Polar residues" evidence="1">
    <location>
        <begin position="698"/>
        <end position="714"/>
    </location>
</feature>
<feature type="compositionally biased region" description="Polar residues" evidence="1">
    <location>
        <begin position="399"/>
        <end position="413"/>
    </location>
</feature>
<dbReference type="KEGG" id="abe:ARB_02146"/>
<gene>
    <name evidence="3" type="ORF">ARB_02146</name>
</gene>
<dbReference type="Proteomes" id="UP000008866">
    <property type="component" value="Unassembled WGS sequence"/>
</dbReference>
<dbReference type="PANTHER" id="PTHR40625">
    <property type="entry name" value="GTP-BINDING PROTEIN ESDC-RELATED"/>
    <property type="match status" value="1"/>
</dbReference>
<dbReference type="RefSeq" id="XP_003011592.1">
    <property type="nucleotide sequence ID" value="XM_003011546.1"/>
</dbReference>
<dbReference type="OMA" id="KGCHTFT"/>
<accession>D4B117</accession>
<reference evidence="4" key="1">
    <citation type="journal article" date="2011" name="Genome Biol.">
        <title>Comparative and functional genomics provide insights into the pathogenicity of dermatophytic fungi.</title>
        <authorList>
            <person name="Burmester A."/>
            <person name="Shelest E."/>
            <person name="Gloeckner G."/>
            <person name="Heddergott C."/>
            <person name="Schindler S."/>
            <person name="Staib P."/>
            <person name="Heidel A."/>
            <person name="Felder M."/>
            <person name="Petzold A."/>
            <person name="Szafranski K."/>
            <person name="Feuermann M."/>
            <person name="Pedruzzi I."/>
            <person name="Priebe S."/>
            <person name="Groth M."/>
            <person name="Winkler R."/>
            <person name="Li W."/>
            <person name="Kniemeyer O."/>
            <person name="Schroeckh V."/>
            <person name="Hertweck C."/>
            <person name="Hube B."/>
            <person name="White T.C."/>
            <person name="Platzer M."/>
            <person name="Guthke R."/>
            <person name="Heitman J."/>
            <person name="Woestemeyer J."/>
            <person name="Zipfel P.F."/>
            <person name="Monod M."/>
            <person name="Brakhage A.A."/>
        </authorList>
    </citation>
    <scope>NUCLEOTIDE SEQUENCE [LARGE SCALE GENOMIC DNA]</scope>
    <source>
        <strain evidence="4">ATCC MYA-4681 / CBS 112371</strain>
    </source>
</reference>
<dbReference type="GeneID" id="9523363"/>
<evidence type="ECO:0000256" key="2">
    <source>
        <dbReference type="SAM" id="Phobius"/>
    </source>
</evidence>